<dbReference type="GO" id="GO:0005524">
    <property type="term" value="F:ATP binding"/>
    <property type="evidence" value="ECO:0007669"/>
    <property type="project" value="InterPro"/>
</dbReference>
<dbReference type="Pfam" id="PF00270">
    <property type="entry name" value="DEAD"/>
    <property type="match status" value="1"/>
</dbReference>
<sequence length="1068" mass="121402">MKSNHSKYHAELEIPFSSSQITSRRTTSTIVHSQPEIDFAKRFIDRSVSSEFYDRATSRYKNLHRVLRICESIKTISTIPGSSGTYAKRFETLHRRIRGINISAILSYFQAYIPELDKYEHDDLDDDDDEFEQLRADILARYKLDPNSFTADQIAEIRESEEEFFAINIYQFYSRAEIAYQAEQSLHKLAISLAKDAGLPLAKLPFSSLENYNETRTGDTKIIEQARSKKAINIEIPTNYRDSKILAIHSPIGTGKNEGVAKIIADYLSLGQRVLLITPLISLSQDSYQNYNHLNPTLYSQTDNFESASLTSKFVICTINSLVKIPLNKNGSLNKFDLVIVDESEYSLETLLTSPTLSYREHIITKIKIWSREASQIILMDAFLSALTLSYFEQACTKNGEQPSIQILINHNAYPKTFKPYNSAAGAIASITNEVLNSVKSGQKIAIATDSKTEARLLEKLIIERFPTTKLLSIYRGQTSANEKLIEQFLSNPTVESSNYQVIIYTQRMTAGVSIKNDEFQNVFLFAGSMVTDAKNLHQLCGRFRKASTIHYQIQPKVDLKKLNLTPVCPVEVMEKVMSGAKANELISPKIDNTTGLSILSEDLIPDYRAYANIIANRSKSLRNLKAEFEALIDTRIHRRTICTELNNEESKPIFKLREKARSKVTAEDITGIFKITHESDKTMELNEYLDLLSAKENRTYEENCFLKNHRSRQLIQIAEKDTNSLTFRDYLGITHIFTKPKATENSLFALQSHEQALEFAHRSISGFIADYKSPVAVQKHWKESGLENFIKHHLAKYLLTSKAKSNQILALGNIKKTIADWLIENQPVGTIQSVAEFQESLLNYARKNREELQDLFGLNPSALVIPETLDNDAESLKDLKKSQGHYFKNFLASFGIATMRTNMKIDGKVEKIRVLDSTGAIVIVANAILKARQLAIKSLNRLASKLTSTAKMDEFKATLNQMKTFEKAANIDIRSARTPFSLCSILGNPETRLPHLWEPHFLKAILEVYPLPSSELLHESPESYSWFGYLPAPKSDSELAFLREWISKNRRKFAYFTNQYGYQQIAY</sequence>
<keyword evidence="2" id="KW-0347">Helicase</keyword>
<name>A0AAW9QNF7_9CHRO</name>
<gene>
    <name evidence="2" type="ORF">V0288_19505</name>
</gene>
<comment type="caution">
    <text evidence="2">The sequence shown here is derived from an EMBL/GenBank/DDBJ whole genome shotgun (WGS) entry which is preliminary data.</text>
</comment>
<dbReference type="PROSITE" id="PS51192">
    <property type="entry name" value="HELICASE_ATP_BIND_1"/>
    <property type="match status" value="1"/>
</dbReference>
<dbReference type="GO" id="GO:0004386">
    <property type="term" value="F:helicase activity"/>
    <property type="evidence" value="ECO:0007669"/>
    <property type="project" value="UniProtKB-KW"/>
</dbReference>
<evidence type="ECO:0000259" key="1">
    <source>
        <dbReference type="PROSITE" id="PS51192"/>
    </source>
</evidence>
<proteinExistence type="predicted"/>
<keyword evidence="2" id="KW-0067">ATP-binding</keyword>
<dbReference type="SUPFAM" id="SSF52540">
    <property type="entry name" value="P-loop containing nucleoside triphosphate hydrolases"/>
    <property type="match status" value="1"/>
</dbReference>
<feature type="domain" description="Helicase ATP-binding" evidence="1">
    <location>
        <begin position="237"/>
        <end position="361"/>
    </location>
</feature>
<dbReference type="EMBL" id="JBAFSM010000045">
    <property type="protein sequence ID" value="MEG3439322.1"/>
    <property type="molecule type" value="Genomic_DNA"/>
</dbReference>
<accession>A0AAW9QNF7</accession>
<dbReference type="InterPro" id="IPR027417">
    <property type="entry name" value="P-loop_NTPase"/>
</dbReference>
<keyword evidence="3" id="KW-1185">Reference proteome</keyword>
<keyword evidence="2" id="KW-0547">Nucleotide-binding</keyword>
<dbReference type="RefSeq" id="WP_332866808.1">
    <property type="nucleotide sequence ID" value="NZ_JBAFSM010000045.1"/>
</dbReference>
<dbReference type="InterPro" id="IPR014001">
    <property type="entry name" value="Helicase_ATP-bd"/>
</dbReference>
<keyword evidence="2" id="KW-0378">Hydrolase</keyword>
<dbReference type="InterPro" id="IPR011545">
    <property type="entry name" value="DEAD/DEAH_box_helicase_dom"/>
</dbReference>
<dbReference type="AlphaFoldDB" id="A0AAW9QNF7"/>
<dbReference type="GO" id="GO:0003676">
    <property type="term" value="F:nucleic acid binding"/>
    <property type="evidence" value="ECO:0007669"/>
    <property type="project" value="InterPro"/>
</dbReference>
<organism evidence="2 3">
    <name type="scientific">Pannus brasiliensis CCIBt3594</name>
    <dbReference type="NCBI Taxonomy" id="1427578"/>
    <lineage>
        <taxon>Bacteria</taxon>
        <taxon>Bacillati</taxon>
        <taxon>Cyanobacteriota</taxon>
        <taxon>Cyanophyceae</taxon>
        <taxon>Oscillatoriophycideae</taxon>
        <taxon>Chroococcales</taxon>
        <taxon>Microcystaceae</taxon>
        <taxon>Pannus</taxon>
    </lineage>
</organism>
<reference evidence="2 3" key="1">
    <citation type="submission" date="2024-01" db="EMBL/GenBank/DDBJ databases">
        <title>Genomic insights into the taxonomy and metabolism of the cyanobacterium Pannus brasiliensis CCIBt3594.</title>
        <authorList>
            <person name="Machado M."/>
            <person name="Botero N.B."/>
            <person name="Andreote A.P.D."/>
            <person name="Feitosa A.M.T."/>
            <person name="Popin R."/>
            <person name="Sivonen K."/>
            <person name="Fiore M.F."/>
        </authorList>
    </citation>
    <scope>NUCLEOTIDE SEQUENCE [LARGE SCALE GENOMIC DNA]</scope>
    <source>
        <strain evidence="2 3">CCIBt3594</strain>
    </source>
</reference>
<evidence type="ECO:0000313" key="3">
    <source>
        <dbReference type="Proteomes" id="UP001328733"/>
    </source>
</evidence>
<dbReference type="Gene3D" id="3.40.50.300">
    <property type="entry name" value="P-loop containing nucleotide triphosphate hydrolases"/>
    <property type="match status" value="1"/>
</dbReference>
<evidence type="ECO:0000313" key="2">
    <source>
        <dbReference type="EMBL" id="MEG3439322.1"/>
    </source>
</evidence>
<dbReference type="Proteomes" id="UP001328733">
    <property type="component" value="Unassembled WGS sequence"/>
</dbReference>
<protein>
    <submittedName>
        <fullName evidence="2">DEAD/DEAH box helicase family protein</fullName>
    </submittedName>
</protein>